<evidence type="ECO:0000313" key="7">
    <source>
        <dbReference type="Proteomes" id="UP000712527"/>
    </source>
</evidence>
<dbReference type="SUPFAM" id="SSF46785">
    <property type="entry name" value="Winged helix' DNA-binding domain"/>
    <property type="match status" value="1"/>
</dbReference>
<accession>A0ABS2F017</accession>
<protein>
    <submittedName>
        <fullName evidence="6">LysR family transcriptional regulator</fullName>
    </submittedName>
</protein>
<dbReference type="Proteomes" id="UP000712527">
    <property type="component" value="Unassembled WGS sequence"/>
</dbReference>
<dbReference type="Pfam" id="PF03466">
    <property type="entry name" value="LysR_substrate"/>
    <property type="match status" value="1"/>
</dbReference>
<dbReference type="Gene3D" id="1.10.10.10">
    <property type="entry name" value="Winged helix-like DNA-binding domain superfamily/Winged helix DNA-binding domain"/>
    <property type="match status" value="1"/>
</dbReference>
<dbReference type="InterPro" id="IPR036390">
    <property type="entry name" value="WH_DNA-bd_sf"/>
</dbReference>
<gene>
    <name evidence="6" type="ORF">H9X80_01445</name>
</gene>
<evidence type="ECO:0000256" key="2">
    <source>
        <dbReference type="ARBA" id="ARBA00023015"/>
    </source>
</evidence>
<dbReference type="InterPro" id="IPR036388">
    <property type="entry name" value="WH-like_DNA-bd_sf"/>
</dbReference>
<organism evidence="6 7">
    <name type="scientific">Olsenella profusa</name>
    <dbReference type="NCBI Taxonomy" id="138595"/>
    <lineage>
        <taxon>Bacteria</taxon>
        <taxon>Bacillati</taxon>
        <taxon>Actinomycetota</taxon>
        <taxon>Coriobacteriia</taxon>
        <taxon>Coriobacteriales</taxon>
        <taxon>Atopobiaceae</taxon>
        <taxon>Olsenella</taxon>
    </lineage>
</organism>
<keyword evidence="3" id="KW-0238">DNA-binding</keyword>
<keyword evidence="2" id="KW-0805">Transcription regulation</keyword>
<comment type="caution">
    <text evidence="6">The sequence shown here is derived from an EMBL/GenBank/DDBJ whole genome shotgun (WGS) entry which is preliminary data.</text>
</comment>
<dbReference type="PROSITE" id="PS50931">
    <property type="entry name" value="HTH_LYSR"/>
    <property type="match status" value="1"/>
</dbReference>
<comment type="similarity">
    <text evidence="1">Belongs to the LysR transcriptional regulatory family.</text>
</comment>
<evidence type="ECO:0000313" key="6">
    <source>
        <dbReference type="EMBL" id="MBM6774217.1"/>
    </source>
</evidence>
<dbReference type="CDD" id="cd05466">
    <property type="entry name" value="PBP2_LTTR_substrate"/>
    <property type="match status" value="1"/>
</dbReference>
<sequence length="294" mass="32628">MRQEGRDAMELEQLRQLDALEREGTMTAAARRLHVSQPALSRSIQRLEAELGQALLSRAGRRVALNEAGRVAVDWARQILRDERLLREAVAAVGQRARTLRVGTVAPAPLWRLTSLMVERLPEETLTSETIRGDEALRGLADGALDLGIVAEKPAGADLLSCKLMRESLSVALPPNHPLAARPNVTADNLDGQTFLIFTEIGVWRDAVDRALPHATLIEQRDRSVFSRLARTTPHCVFTTDAPYLEAQVPGRAIVPVEGDWAHFTFWLATRADARDTVRQLFDWVRSQGTARRG</sequence>
<dbReference type="PANTHER" id="PTHR30346">
    <property type="entry name" value="TRANSCRIPTIONAL DUAL REGULATOR HCAR-RELATED"/>
    <property type="match status" value="1"/>
</dbReference>
<dbReference type="InterPro" id="IPR005119">
    <property type="entry name" value="LysR_subst-bd"/>
</dbReference>
<dbReference type="InterPro" id="IPR000847">
    <property type="entry name" value="LysR_HTH_N"/>
</dbReference>
<dbReference type="Gene3D" id="3.40.190.10">
    <property type="entry name" value="Periplasmic binding protein-like II"/>
    <property type="match status" value="2"/>
</dbReference>
<feature type="domain" description="HTH lysR-type" evidence="5">
    <location>
        <begin position="9"/>
        <end position="66"/>
    </location>
</feature>
<dbReference type="EMBL" id="JACSNQ010000002">
    <property type="protein sequence ID" value="MBM6774217.1"/>
    <property type="molecule type" value="Genomic_DNA"/>
</dbReference>
<evidence type="ECO:0000256" key="1">
    <source>
        <dbReference type="ARBA" id="ARBA00009437"/>
    </source>
</evidence>
<name>A0ABS2F017_9ACTN</name>
<evidence type="ECO:0000259" key="5">
    <source>
        <dbReference type="PROSITE" id="PS50931"/>
    </source>
</evidence>
<evidence type="ECO:0000256" key="3">
    <source>
        <dbReference type="ARBA" id="ARBA00023125"/>
    </source>
</evidence>
<evidence type="ECO:0000256" key="4">
    <source>
        <dbReference type="ARBA" id="ARBA00023163"/>
    </source>
</evidence>
<dbReference type="PRINTS" id="PR00039">
    <property type="entry name" value="HTHLYSR"/>
</dbReference>
<dbReference type="SUPFAM" id="SSF53850">
    <property type="entry name" value="Periplasmic binding protein-like II"/>
    <property type="match status" value="1"/>
</dbReference>
<keyword evidence="7" id="KW-1185">Reference proteome</keyword>
<dbReference type="Pfam" id="PF00126">
    <property type="entry name" value="HTH_1"/>
    <property type="match status" value="1"/>
</dbReference>
<dbReference type="PANTHER" id="PTHR30346:SF17">
    <property type="entry name" value="LYSR FAMILY TRANSCRIPTIONAL REGULATOR"/>
    <property type="match status" value="1"/>
</dbReference>
<keyword evidence="4" id="KW-0804">Transcription</keyword>
<proteinExistence type="inferred from homology"/>
<reference evidence="6 7" key="1">
    <citation type="journal article" date="2021" name="Sci. Rep.">
        <title>The distribution of antibiotic resistance genes in chicken gut microbiota commensals.</title>
        <authorList>
            <person name="Juricova H."/>
            <person name="Matiasovicova J."/>
            <person name="Kubasova T."/>
            <person name="Cejkova D."/>
            <person name="Rychlik I."/>
        </authorList>
    </citation>
    <scope>NUCLEOTIDE SEQUENCE [LARGE SCALE GENOMIC DNA]</scope>
    <source>
        <strain evidence="6 7">An794</strain>
    </source>
</reference>